<evidence type="ECO:0000313" key="4">
    <source>
        <dbReference type="EMBL" id="AAZ96257.1"/>
    </source>
</evidence>
<dbReference type="EMBL" id="CP000116">
    <property type="protein sequence ID" value="AAZ96257.1"/>
    <property type="molecule type" value="Genomic_DNA"/>
</dbReference>
<feature type="compositionally biased region" description="Low complexity" evidence="2">
    <location>
        <begin position="197"/>
        <end position="238"/>
    </location>
</feature>
<dbReference type="HOGENOM" id="CLU_1014296_0_0_4"/>
<feature type="region of interest" description="Disordered" evidence="2">
    <location>
        <begin position="196"/>
        <end position="253"/>
    </location>
</feature>
<dbReference type="Pfam" id="PF14559">
    <property type="entry name" value="TPR_19"/>
    <property type="match status" value="1"/>
</dbReference>
<feature type="repeat" description="TPR" evidence="1">
    <location>
        <begin position="145"/>
        <end position="178"/>
    </location>
</feature>
<dbReference type="AlphaFoldDB" id="Q3SLZ5"/>
<dbReference type="KEGG" id="tbd:Tbd_0304"/>
<feature type="signal peptide" evidence="3">
    <location>
        <begin position="1"/>
        <end position="23"/>
    </location>
</feature>
<sequence>MIRAEKILLTALAAWLPLPAAFAAWAPSPAEMAALPPYCAARFNEGSPAFRSWRTSMGSDFVHLHHYCAGINFLNRGRGSFGAGRKDTLGAAVREFDYVLGNVSSGFYLRSEILMNRGVALTLLKRDGEAIGNLLEAIQLDPRQPRAYSALADLHVRQKNPGKALEAVSEGLRHNPDTKSLQRRYTELGGKLPYPAPIAAAPSPAGPSEEAADAVDAAPPAPDAAAAAAPADEAPAPAKIGSPTNPYCRFCPD</sequence>
<accession>Q3SLZ5</accession>
<evidence type="ECO:0000256" key="3">
    <source>
        <dbReference type="SAM" id="SignalP"/>
    </source>
</evidence>
<reference evidence="4 5" key="1">
    <citation type="journal article" date="2006" name="J. Bacteriol.">
        <title>The genome sequence of the obligately chemolithoautotrophic, facultatively anaerobic bacterium Thiobacillus denitrificans.</title>
        <authorList>
            <person name="Beller H.R."/>
            <person name="Chain P.S."/>
            <person name="Letain T.E."/>
            <person name="Chakicherla A."/>
            <person name="Larimer F.W."/>
            <person name="Richardson P.M."/>
            <person name="Coleman M.A."/>
            <person name="Wood A.P."/>
            <person name="Kelly D.P."/>
        </authorList>
    </citation>
    <scope>NUCLEOTIDE SEQUENCE [LARGE SCALE GENOMIC DNA]</scope>
    <source>
        <strain evidence="4 5">ATCC 25259</strain>
    </source>
</reference>
<dbReference type="Proteomes" id="UP000008291">
    <property type="component" value="Chromosome"/>
</dbReference>
<feature type="chain" id="PRO_5004228956" evidence="3">
    <location>
        <begin position="24"/>
        <end position="253"/>
    </location>
</feature>
<organism evidence="4 5">
    <name type="scientific">Thiobacillus denitrificans (strain ATCC 25259 / T1)</name>
    <dbReference type="NCBI Taxonomy" id="292415"/>
    <lineage>
        <taxon>Bacteria</taxon>
        <taxon>Pseudomonadati</taxon>
        <taxon>Pseudomonadota</taxon>
        <taxon>Betaproteobacteria</taxon>
        <taxon>Nitrosomonadales</taxon>
        <taxon>Thiobacillaceae</taxon>
        <taxon>Thiobacillus</taxon>
    </lineage>
</organism>
<proteinExistence type="predicted"/>
<dbReference type="SMART" id="SM00028">
    <property type="entry name" value="TPR"/>
    <property type="match status" value="2"/>
</dbReference>
<protein>
    <submittedName>
        <fullName evidence="4">Uncharacterized protein</fullName>
    </submittedName>
</protein>
<dbReference type="InterPro" id="IPR011990">
    <property type="entry name" value="TPR-like_helical_dom_sf"/>
</dbReference>
<dbReference type="STRING" id="292415.Tbd_0304"/>
<keyword evidence="1" id="KW-0802">TPR repeat</keyword>
<name>Q3SLZ5_THIDA</name>
<keyword evidence="5" id="KW-1185">Reference proteome</keyword>
<dbReference type="SUPFAM" id="SSF48452">
    <property type="entry name" value="TPR-like"/>
    <property type="match status" value="1"/>
</dbReference>
<gene>
    <name evidence="4" type="ordered locus">Tbd_0304</name>
</gene>
<dbReference type="OrthoDB" id="8527875at2"/>
<keyword evidence="3" id="KW-0732">Signal</keyword>
<dbReference type="PROSITE" id="PS50005">
    <property type="entry name" value="TPR"/>
    <property type="match status" value="1"/>
</dbReference>
<dbReference type="Gene3D" id="1.25.40.10">
    <property type="entry name" value="Tetratricopeptide repeat domain"/>
    <property type="match status" value="1"/>
</dbReference>
<dbReference type="eggNOG" id="COG0457">
    <property type="taxonomic scope" value="Bacteria"/>
</dbReference>
<evidence type="ECO:0000256" key="1">
    <source>
        <dbReference type="PROSITE-ProRule" id="PRU00339"/>
    </source>
</evidence>
<evidence type="ECO:0000256" key="2">
    <source>
        <dbReference type="SAM" id="MobiDB-lite"/>
    </source>
</evidence>
<dbReference type="RefSeq" id="WP_011310817.1">
    <property type="nucleotide sequence ID" value="NC_007404.1"/>
</dbReference>
<dbReference type="InterPro" id="IPR019734">
    <property type="entry name" value="TPR_rpt"/>
</dbReference>
<evidence type="ECO:0000313" key="5">
    <source>
        <dbReference type="Proteomes" id="UP000008291"/>
    </source>
</evidence>